<feature type="region of interest" description="Disordered" evidence="1">
    <location>
        <begin position="220"/>
        <end position="248"/>
    </location>
</feature>
<dbReference type="InterPro" id="IPR029062">
    <property type="entry name" value="Class_I_gatase-like"/>
</dbReference>
<organism evidence="2">
    <name type="scientific">marine sediment metagenome</name>
    <dbReference type="NCBI Taxonomy" id="412755"/>
    <lineage>
        <taxon>unclassified sequences</taxon>
        <taxon>metagenomes</taxon>
        <taxon>ecological metagenomes</taxon>
    </lineage>
</organism>
<proteinExistence type="predicted"/>
<accession>X0U0K0</accession>
<evidence type="ECO:0000313" key="2">
    <source>
        <dbReference type="EMBL" id="GAF81945.1"/>
    </source>
</evidence>
<feature type="compositionally biased region" description="Basic and acidic residues" evidence="1">
    <location>
        <begin position="223"/>
        <end position="248"/>
    </location>
</feature>
<feature type="non-terminal residue" evidence="2">
    <location>
        <position position="364"/>
    </location>
</feature>
<dbReference type="EMBL" id="BARS01008655">
    <property type="protein sequence ID" value="GAF81945.1"/>
    <property type="molecule type" value="Genomic_DNA"/>
</dbReference>
<dbReference type="SUPFAM" id="SSF52317">
    <property type="entry name" value="Class I glutamine amidotransferase-like"/>
    <property type="match status" value="1"/>
</dbReference>
<name>X0U0K0_9ZZZZ</name>
<dbReference type="Gene3D" id="3.40.50.880">
    <property type="match status" value="1"/>
</dbReference>
<dbReference type="CDD" id="cd03143">
    <property type="entry name" value="A4_beta-galactosidase_middle_domain"/>
    <property type="match status" value="1"/>
</dbReference>
<comment type="caution">
    <text evidence="2">The sequence shown here is derived from an EMBL/GenBank/DDBJ whole genome shotgun (WGS) entry which is preliminary data.</text>
</comment>
<feature type="non-terminal residue" evidence="2">
    <location>
        <position position="1"/>
    </location>
</feature>
<sequence>IYPVLVKLFDKQCHMRIAPKPFQFAGADYIPGTVLLRGHENPEDLAEILKEIAENFDVDIVNVDTARVTKGPDLGSTEFTLLHKPRVALLSQWPVRSTSFGSAWYLLDYQTRLRVSPINIQRLDRADLRKYNVLIMPDCSGLERVFDKSTVSKIKRWVEDGGTLIAIGGSAAYLAQPGRGLSSVRLKRDVLDKLSVYDKAIQREKDARSVKVDFDAVWGTKPPETDKHKDPNLEKNNDKPARKQEAKKDIEQLKRDDSWLRLFSPQGAYVRAELNTENWLCFGLADKIPLLFSGSTAFMSKYPIATGVRLAEADQLRMSGLLWPEARERLADTAFATTESLGNGQVILFANDPTFRSWLAAEER</sequence>
<protein>
    <recommendedName>
        <fullName evidence="3">Glutamine amidotransferase domain-containing protein</fullName>
    </recommendedName>
</protein>
<evidence type="ECO:0008006" key="3">
    <source>
        <dbReference type="Google" id="ProtNLM"/>
    </source>
</evidence>
<gene>
    <name evidence="2" type="ORF">S01H1_16450</name>
</gene>
<reference evidence="2" key="1">
    <citation type="journal article" date="2014" name="Front. Microbiol.">
        <title>High frequency of phylogenetically diverse reductive dehalogenase-homologous genes in deep subseafloor sedimentary metagenomes.</title>
        <authorList>
            <person name="Kawai M."/>
            <person name="Futagami T."/>
            <person name="Toyoda A."/>
            <person name="Takaki Y."/>
            <person name="Nishi S."/>
            <person name="Hori S."/>
            <person name="Arai W."/>
            <person name="Tsubouchi T."/>
            <person name="Morono Y."/>
            <person name="Uchiyama I."/>
            <person name="Ito T."/>
            <person name="Fujiyama A."/>
            <person name="Inagaki F."/>
            <person name="Takami H."/>
        </authorList>
    </citation>
    <scope>NUCLEOTIDE SEQUENCE</scope>
    <source>
        <strain evidence="2">Expedition CK06-06</strain>
    </source>
</reference>
<evidence type="ECO:0000256" key="1">
    <source>
        <dbReference type="SAM" id="MobiDB-lite"/>
    </source>
</evidence>
<dbReference type="AlphaFoldDB" id="X0U0K0"/>